<feature type="compositionally biased region" description="Low complexity" evidence="1">
    <location>
        <begin position="118"/>
        <end position="127"/>
    </location>
</feature>
<name>A0A918BKL7_9ACTN</name>
<feature type="region of interest" description="Disordered" evidence="1">
    <location>
        <begin position="228"/>
        <end position="247"/>
    </location>
</feature>
<evidence type="ECO:0008006" key="5">
    <source>
        <dbReference type="Google" id="ProtNLM"/>
    </source>
</evidence>
<evidence type="ECO:0000256" key="2">
    <source>
        <dbReference type="SAM" id="SignalP"/>
    </source>
</evidence>
<comment type="caution">
    <text evidence="3">The sequence shown here is derived from an EMBL/GenBank/DDBJ whole genome shotgun (WGS) entry which is preliminary data.</text>
</comment>
<feature type="signal peptide" evidence="2">
    <location>
        <begin position="1"/>
        <end position="21"/>
    </location>
</feature>
<keyword evidence="4" id="KW-1185">Reference proteome</keyword>
<evidence type="ECO:0000313" key="4">
    <source>
        <dbReference type="Proteomes" id="UP000620156"/>
    </source>
</evidence>
<organism evidence="3 4">
    <name type="scientific">Streptomyces ruber</name>
    <dbReference type="NCBI Taxonomy" id="83378"/>
    <lineage>
        <taxon>Bacteria</taxon>
        <taxon>Bacillati</taxon>
        <taxon>Actinomycetota</taxon>
        <taxon>Actinomycetes</taxon>
        <taxon>Kitasatosporales</taxon>
        <taxon>Streptomycetaceae</taxon>
        <taxon>Streptomyces</taxon>
    </lineage>
</organism>
<feature type="chain" id="PRO_5037691295" description="Serine/threonine protein kinase" evidence="2">
    <location>
        <begin position="22"/>
        <end position="247"/>
    </location>
</feature>
<feature type="compositionally biased region" description="Low complexity" evidence="1">
    <location>
        <begin position="71"/>
        <end position="80"/>
    </location>
</feature>
<protein>
    <recommendedName>
        <fullName evidence="5">Serine/threonine protein kinase</fullName>
    </recommendedName>
</protein>
<dbReference type="AlphaFoldDB" id="A0A918BKL7"/>
<feature type="compositionally biased region" description="Basic and acidic residues" evidence="1">
    <location>
        <begin position="26"/>
        <end position="53"/>
    </location>
</feature>
<accession>A0A918BKL7</accession>
<reference evidence="3" key="1">
    <citation type="journal article" date="2014" name="Int. J. Syst. Evol. Microbiol.">
        <title>Complete genome sequence of Corynebacterium casei LMG S-19264T (=DSM 44701T), isolated from a smear-ripened cheese.</title>
        <authorList>
            <consortium name="US DOE Joint Genome Institute (JGI-PGF)"/>
            <person name="Walter F."/>
            <person name="Albersmeier A."/>
            <person name="Kalinowski J."/>
            <person name="Ruckert C."/>
        </authorList>
    </citation>
    <scope>NUCLEOTIDE SEQUENCE</scope>
    <source>
        <strain evidence="3">JCM 3131</strain>
    </source>
</reference>
<dbReference type="EMBL" id="BMQK01000013">
    <property type="protein sequence ID" value="GGQ74214.1"/>
    <property type="molecule type" value="Genomic_DNA"/>
</dbReference>
<gene>
    <name evidence="3" type="ORF">GCM10010145_49810</name>
</gene>
<feature type="region of interest" description="Disordered" evidence="1">
    <location>
        <begin position="20"/>
        <end position="127"/>
    </location>
</feature>
<reference evidence="3" key="2">
    <citation type="submission" date="2020-09" db="EMBL/GenBank/DDBJ databases">
        <authorList>
            <person name="Sun Q."/>
            <person name="Ohkuma M."/>
        </authorList>
    </citation>
    <scope>NUCLEOTIDE SEQUENCE</scope>
    <source>
        <strain evidence="3">JCM 3131</strain>
    </source>
</reference>
<dbReference type="Proteomes" id="UP000620156">
    <property type="component" value="Unassembled WGS sequence"/>
</dbReference>
<evidence type="ECO:0000256" key="1">
    <source>
        <dbReference type="SAM" id="MobiDB-lite"/>
    </source>
</evidence>
<sequence>MAALAAVVVALAALPLAMASAGPVGDAERATERLTGRTDDTPRSDGDAKRESGPHGAGARDGGTRGDEARGAGALEQAAPGGEGRAGGPDAAEQPGGGPDASGSDADGPDVGGPGPDGPSAGAVSPGLLDLGLATTARCGSALSSPGGVEAQTCVLRQDDETWARAYYRNATGRRLSSVLSLMSPDGRSVRMHCTVGAQDEPGVCETPKERGKGGLEAYTAVAEFATAGPDGADTGRGPLLLRAGSN</sequence>
<evidence type="ECO:0000313" key="3">
    <source>
        <dbReference type="EMBL" id="GGQ74214.1"/>
    </source>
</evidence>
<proteinExistence type="predicted"/>
<keyword evidence="2" id="KW-0732">Signal</keyword>